<sequence>MNKKVRNEICEWAQLIALILSMLYSYKDRILWSIYMLLVMLVIEFICKDREEE</sequence>
<evidence type="ECO:0000313" key="2">
    <source>
        <dbReference type="EMBL" id="MFL0167676.1"/>
    </source>
</evidence>
<feature type="transmembrane region" description="Helical" evidence="1">
    <location>
        <begin position="30"/>
        <end position="47"/>
    </location>
</feature>
<dbReference type="EMBL" id="JBJIAB010000037">
    <property type="protein sequence ID" value="MFL0167676.1"/>
    <property type="molecule type" value="Genomic_DNA"/>
</dbReference>
<accession>A0ABW8S9V5</accession>
<evidence type="ECO:0000313" key="3">
    <source>
        <dbReference type="Proteomes" id="UP001623600"/>
    </source>
</evidence>
<proteinExistence type="predicted"/>
<dbReference type="Proteomes" id="UP001623600">
    <property type="component" value="Unassembled WGS sequence"/>
</dbReference>
<reference evidence="2 3" key="1">
    <citation type="submission" date="2024-11" db="EMBL/GenBank/DDBJ databases">
        <authorList>
            <person name="Heng Y.C."/>
            <person name="Lim A.C.H."/>
            <person name="Lee J.K.Y."/>
            <person name="Kittelmann S."/>
        </authorList>
    </citation>
    <scope>NUCLEOTIDE SEQUENCE [LARGE SCALE GENOMIC DNA]</scope>
    <source>
        <strain evidence="2 3">WILCCON 0112</strain>
    </source>
</reference>
<evidence type="ECO:0000256" key="1">
    <source>
        <dbReference type="SAM" id="Phobius"/>
    </source>
</evidence>
<protein>
    <submittedName>
        <fullName evidence="2">Uncharacterized protein</fullName>
    </submittedName>
</protein>
<dbReference type="RefSeq" id="WP_406762423.1">
    <property type="nucleotide sequence ID" value="NZ_JBJIAB010000037.1"/>
</dbReference>
<gene>
    <name evidence="2" type="ORF">ACJDTP_21620</name>
</gene>
<keyword evidence="3" id="KW-1185">Reference proteome</keyword>
<keyword evidence="1" id="KW-0812">Transmembrane</keyword>
<name>A0ABW8S9V5_9CLOT</name>
<keyword evidence="1" id="KW-0472">Membrane</keyword>
<organism evidence="2 3">
    <name type="scientific">Candidatus Clostridium helianthi</name>
    <dbReference type="NCBI Taxonomy" id="3381660"/>
    <lineage>
        <taxon>Bacteria</taxon>
        <taxon>Bacillati</taxon>
        <taxon>Bacillota</taxon>
        <taxon>Clostridia</taxon>
        <taxon>Eubacteriales</taxon>
        <taxon>Clostridiaceae</taxon>
        <taxon>Clostridium</taxon>
    </lineage>
</organism>
<comment type="caution">
    <text evidence="2">The sequence shown here is derived from an EMBL/GenBank/DDBJ whole genome shotgun (WGS) entry which is preliminary data.</text>
</comment>
<keyword evidence="1" id="KW-1133">Transmembrane helix</keyword>